<feature type="compositionally biased region" description="Pro residues" evidence="1">
    <location>
        <begin position="313"/>
        <end position="328"/>
    </location>
</feature>
<evidence type="ECO:0000256" key="1">
    <source>
        <dbReference type="SAM" id="MobiDB-lite"/>
    </source>
</evidence>
<feature type="compositionally biased region" description="Polar residues" evidence="1">
    <location>
        <begin position="119"/>
        <end position="128"/>
    </location>
</feature>
<name>A0A5C5B9B3_9MICO</name>
<evidence type="ECO:0000313" key="3">
    <source>
        <dbReference type="EMBL" id="TNU73291.1"/>
    </source>
</evidence>
<feature type="compositionally biased region" description="Low complexity" evidence="1">
    <location>
        <begin position="224"/>
        <end position="245"/>
    </location>
</feature>
<keyword evidence="4" id="KW-1185">Reference proteome</keyword>
<dbReference type="InterPro" id="IPR008979">
    <property type="entry name" value="Galactose-bd-like_sf"/>
</dbReference>
<feature type="region of interest" description="Disordered" evidence="1">
    <location>
        <begin position="32"/>
        <end position="283"/>
    </location>
</feature>
<comment type="caution">
    <text evidence="3">The sequence shown here is derived from an EMBL/GenBank/DDBJ whole genome shotgun (WGS) entry which is preliminary data.</text>
</comment>
<dbReference type="SUPFAM" id="SSF49785">
    <property type="entry name" value="Galactose-binding domain-like"/>
    <property type="match status" value="1"/>
</dbReference>
<accession>A0A5C5B9B3</accession>
<protein>
    <submittedName>
        <fullName evidence="3">Zinc ribbon domain-containing protein</fullName>
    </submittedName>
</protein>
<sequence>MNVCVECGFRNEPDERFCGGCGAFLEWSQEAGGEAGEVGGADDGEPYAQQPYADEAGETGDDEPYADEAGETDDGEPYAAEAGETGDDEPYVDEAGDDEAAPLEEPGNDGGVDVDETDNATADASSLEHQPEDGLLATAAVTTNGAHSSAAPATAPLAAATAPARSDGTPRSAGSPVPDTPAPGSGETRSEPELAVVPELDGPPADHETLTHAAPARASRRGVADAAAPARPAEQAAPAPAPTRRSVTTPGTAPVHPGAAPAKGGSPSGVKPGTKPVAAAGAAAGAAALVAPVRPTAAPTGRVAPVRPGRPRATPPPPPKPAADEPPPSPGDLVCGSCGAGNAPTRKFCRRCGASLVDAAVQGRRSWWSRLWRPEPKAAPKAGYRPNVRRLRFPTRGVVTLLVIGALVAVGFTFRPELESFALTVQDRVAGSDTINPVGVAASSAAPDHPADLVRDGTTNLSWQPEAPGDGVGQFLDFTFGEPFRLTRVLVMPGASDVEEEYLAQASPQELTVVVTTSAGTQQTFTMPLEDSVGLQNMPLAVDDVVAVRLQIAKTYRATPDTHVAIAEVEFRGRT</sequence>
<feature type="domain" description="NAD glycohydrolase translocation F5/8 type C" evidence="2">
    <location>
        <begin position="450"/>
        <end position="571"/>
    </location>
</feature>
<evidence type="ECO:0000313" key="4">
    <source>
        <dbReference type="Proteomes" id="UP000313849"/>
    </source>
</evidence>
<proteinExistence type="predicted"/>
<dbReference type="OrthoDB" id="3808044at2"/>
<organism evidence="3 4">
    <name type="scientific">Miniimonas arenae</name>
    <dbReference type="NCBI Taxonomy" id="676201"/>
    <lineage>
        <taxon>Bacteria</taxon>
        <taxon>Bacillati</taxon>
        <taxon>Actinomycetota</taxon>
        <taxon>Actinomycetes</taxon>
        <taxon>Micrococcales</taxon>
        <taxon>Beutenbergiaceae</taxon>
        <taxon>Miniimonas</taxon>
    </lineage>
</organism>
<dbReference type="InterPro" id="IPR057561">
    <property type="entry name" value="NADase_transloc"/>
</dbReference>
<evidence type="ECO:0000259" key="2">
    <source>
        <dbReference type="Pfam" id="PF25302"/>
    </source>
</evidence>
<reference evidence="3 4" key="1">
    <citation type="submission" date="2019-06" db="EMBL/GenBank/DDBJ databases">
        <title>Draft genome sequence of Miniimonas arenae KCTC 19750T isolated from sea sand.</title>
        <authorList>
            <person name="Park S.-J."/>
        </authorList>
    </citation>
    <scope>NUCLEOTIDE SEQUENCE [LARGE SCALE GENOMIC DNA]</scope>
    <source>
        <strain evidence="3 4">KCTC 19750</strain>
    </source>
</reference>
<dbReference type="Gene3D" id="2.60.120.260">
    <property type="entry name" value="Galactose-binding domain-like"/>
    <property type="match status" value="1"/>
</dbReference>
<feature type="compositionally biased region" description="Acidic residues" evidence="1">
    <location>
        <begin position="55"/>
        <end position="76"/>
    </location>
</feature>
<dbReference type="EMBL" id="VENP01000053">
    <property type="protein sequence ID" value="TNU73291.1"/>
    <property type="molecule type" value="Genomic_DNA"/>
</dbReference>
<feature type="compositionally biased region" description="Acidic residues" evidence="1">
    <location>
        <begin position="84"/>
        <end position="102"/>
    </location>
</feature>
<feature type="compositionally biased region" description="Low complexity" evidence="1">
    <location>
        <begin position="257"/>
        <end position="269"/>
    </location>
</feature>
<feature type="compositionally biased region" description="Low complexity" evidence="1">
    <location>
        <begin position="150"/>
        <end position="164"/>
    </location>
</feature>
<dbReference type="NCBIfam" id="NF047619">
    <property type="entry name" value="NADase_discoid"/>
    <property type="match status" value="1"/>
</dbReference>
<dbReference type="Pfam" id="PF25302">
    <property type="entry name" value="NADase_transloc"/>
    <property type="match status" value="1"/>
</dbReference>
<feature type="region of interest" description="Disordered" evidence="1">
    <location>
        <begin position="298"/>
        <end position="328"/>
    </location>
</feature>
<dbReference type="Proteomes" id="UP000313849">
    <property type="component" value="Unassembled WGS sequence"/>
</dbReference>
<dbReference type="RefSeq" id="WP_139987405.1">
    <property type="nucleotide sequence ID" value="NZ_VENP01000053.1"/>
</dbReference>
<gene>
    <name evidence="3" type="ORF">FH969_12085</name>
</gene>
<dbReference type="AlphaFoldDB" id="A0A5C5B9B3"/>